<reference evidence="3" key="2">
    <citation type="submission" date="2020-09" db="EMBL/GenBank/DDBJ databases">
        <authorList>
            <person name="Sun Q."/>
            <person name="Ohkuma M."/>
        </authorList>
    </citation>
    <scope>NUCLEOTIDE SEQUENCE</scope>
    <source>
        <strain evidence="3">JCM 3172</strain>
    </source>
</reference>
<feature type="transmembrane region" description="Helical" evidence="2">
    <location>
        <begin position="269"/>
        <end position="288"/>
    </location>
</feature>
<sequence>MADARRALLAEAGGSGGKGSTVAGTGMDRAGRIAAYGAAVALTPYVLIKVSWVIGSLLGLLPVGAGFGLAGWVVLNTVTIGMAATGIGLALALVRPWGLRIPAVPLAFCAWVGAGFLVAILPFALFSGVMEEPRSPPRATGRGPALPCPGGRRRWSSSASWAWAPAWRSRSPPTSYAAGLMRSPGGSGTPPPLPVPARLRRGRRSRARRSDLSGATGRRAERPGSYGRRRGTPRGALLGAVLGCWALAGALATAAITGGRPAGLRRGPVMAVGWLGSGALFAWSGWKVPVTLYVTMSAPADVAVPEHLALAGLLHGTAVASGAAMARMLVRATHANKVFIKDR</sequence>
<dbReference type="AlphaFoldDB" id="A0A918GXF3"/>
<proteinExistence type="predicted"/>
<evidence type="ECO:0000313" key="4">
    <source>
        <dbReference type="Proteomes" id="UP000619486"/>
    </source>
</evidence>
<feature type="transmembrane region" description="Helical" evidence="2">
    <location>
        <begin position="308"/>
        <end position="330"/>
    </location>
</feature>
<dbReference type="Proteomes" id="UP000619486">
    <property type="component" value="Unassembled WGS sequence"/>
</dbReference>
<name>A0A918GXF3_9ACTN</name>
<gene>
    <name evidence="3" type="ORF">GCM10014713_07500</name>
</gene>
<comment type="caution">
    <text evidence="3">The sequence shown here is derived from an EMBL/GenBank/DDBJ whole genome shotgun (WGS) entry which is preliminary data.</text>
</comment>
<feature type="transmembrane region" description="Helical" evidence="2">
    <location>
        <begin position="236"/>
        <end position="257"/>
    </location>
</feature>
<evidence type="ECO:0000256" key="2">
    <source>
        <dbReference type="SAM" id="Phobius"/>
    </source>
</evidence>
<feature type="region of interest" description="Disordered" evidence="1">
    <location>
        <begin position="175"/>
        <end position="231"/>
    </location>
</feature>
<evidence type="ECO:0000256" key="1">
    <source>
        <dbReference type="SAM" id="MobiDB-lite"/>
    </source>
</evidence>
<feature type="transmembrane region" description="Helical" evidence="2">
    <location>
        <begin position="69"/>
        <end position="94"/>
    </location>
</feature>
<feature type="compositionally biased region" description="Basic residues" evidence="1">
    <location>
        <begin position="198"/>
        <end position="207"/>
    </location>
</feature>
<keyword evidence="2" id="KW-0812">Transmembrane</keyword>
<organism evidence="3 4">
    <name type="scientific">Streptomyces purpureus</name>
    <dbReference type="NCBI Taxonomy" id="1951"/>
    <lineage>
        <taxon>Bacteria</taxon>
        <taxon>Bacillati</taxon>
        <taxon>Actinomycetota</taxon>
        <taxon>Actinomycetes</taxon>
        <taxon>Kitasatosporales</taxon>
        <taxon>Streptomycetaceae</taxon>
        <taxon>Streptomyces</taxon>
    </lineage>
</organism>
<feature type="transmembrane region" description="Helical" evidence="2">
    <location>
        <begin position="106"/>
        <end position="126"/>
    </location>
</feature>
<evidence type="ECO:0000313" key="3">
    <source>
        <dbReference type="EMBL" id="GGT17035.1"/>
    </source>
</evidence>
<accession>A0A918GXF3</accession>
<keyword evidence="2" id="KW-0472">Membrane</keyword>
<protein>
    <submittedName>
        <fullName evidence="3">Uncharacterized protein</fullName>
    </submittedName>
</protein>
<feature type="transmembrane region" description="Helical" evidence="2">
    <location>
        <begin position="33"/>
        <end position="57"/>
    </location>
</feature>
<reference evidence="3" key="1">
    <citation type="journal article" date="2014" name="Int. J. Syst. Evol. Microbiol.">
        <title>Complete genome sequence of Corynebacterium casei LMG S-19264T (=DSM 44701T), isolated from a smear-ripened cheese.</title>
        <authorList>
            <consortium name="US DOE Joint Genome Institute (JGI-PGF)"/>
            <person name="Walter F."/>
            <person name="Albersmeier A."/>
            <person name="Kalinowski J."/>
            <person name="Ruckert C."/>
        </authorList>
    </citation>
    <scope>NUCLEOTIDE SEQUENCE</scope>
    <source>
        <strain evidence="3">JCM 3172</strain>
    </source>
</reference>
<keyword evidence="4" id="KW-1185">Reference proteome</keyword>
<keyword evidence="2" id="KW-1133">Transmembrane helix</keyword>
<dbReference type="EMBL" id="BMQQ01000001">
    <property type="protein sequence ID" value="GGT17035.1"/>
    <property type="molecule type" value="Genomic_DNA"/>
</dbReference>
<feature type="region of interest" description="Disordered" evidence="1">
    <location>
        <begin position="132"/>
        <end position="154"/>
    </location>
</feature>